<keyword evidence="4" id="KW-0964">Secreted</keyword>
<evidence type="ECO:0000256" key="8">
    <source>
        <dbReference type="ARBA" id="ARBA00023295"/>
    </source>
</evidence>
<reference evidence="14" key="1">
    <citation type="submission" date="2022-11" db="EMBL/GenBank/DDBJ databases">
        <authorList>
            <person name="Petersen C."/>
        </authorList>
    </citation>
    <scope>NUCLEOTIDE SEQUENCE</scope>
    <source>
        <strain evidence="14">IBT 16849</strain>
    </source>
</reference>
<dbReference type="Gene3D" id="3.20.20.80">
    <property type="entry name" value="Glycosidases"/>
    <property type="match status" value="1"/>
</dbReference>
<evidence type="ECO:0000256" key="7">
    <source>
        <dbReference type="ARBA" id="ARBA00023180"/>
    </source>
</evidence>
<dbReference type="EMBL" id="JAPQKP010000006">
    <property type="protein sequence ID" value="KAJ5185386.1"/>
    <property type="molecule type" value="Genomic_DNA"/>
</dbReference>
<evidence type="ECO:0000256" key="6">
    <source>
        <dbReference type="ARBA" id="ARBA00022801"/>
    </source>
</evidence>
<comment type="similarity">
    <text evidence="2 12">Belongs to the glycosyl hydrolase 17 family.</text>
</comment>
<dbReference type="PANTHER" id="PTHR16631:SF26">
    <property type="entry name" value="GLUCAN 1,3-BETA-GLUCOSIDASE"/>
    <property type="match status" value="1"/>
</dbReference>
<reference evidence="14" key="2">
    <citation type="journal article" date="2023" name="IMA Fungus">
        <title>Comparative genomic study of the Penicillium genus elucidates a diverse pangenome and 15 lateral gene transfer events.</title>
        <authorList>
            <person name="Petersen C."/>
            <person name="Sorensen T."/>
            <person name="Nielsen M.R."/>
            <person name="Sondergaard T.E."/>
            <person name="Sorensen J.L."/>
            <person name="Fitzpatrick D.A."/>
            <person name="Frisvad J.C."/>
            <person name="Nielsen K.L."/>
        </authorList>
    </citation>
    <scope>NUCLEOTIDE SEQUENCE</scope>
    <source>
        <strain evidence="14">IBT 16849</strain>
    </source>
</reference>
<organism evidence="14 15">
    <name type="scientific">Penicillium cf. griseofulvum</name>
    <dbReference type="NCBI Taxonomy" id="2972120"/>
    <lineage>
        <taxon>Eukaryota</taxon>
        <taxon>Fungi</taxon>
        <taxon>Dikarya</taxon>
        <taxon>Ascomycota</taxon>
        <taxon>Pezizomycotina</taxon>
        <taxon>Eurotiomycetes</taxon>
        <taxon>Eurotiomycetidae</taxon>
        <taxon>Eurotiales</taxon>
        <taxon>Aspergillaceae</taxon>
        <taxon>Penicillium</taxon>
    </lineage>
</organism>
<evidence type="ECO:0000256" key="4">
    <source>
        <dbReference type="ARBA" id="ARBA00022525"/>
    </source>
</evidence>
<evidence type="ECO:0000256" key="9">
    <source>
        <dbReference type="ARBA" id="ARBA00036824"/>
    </source>
</evidence>
<protein>
    <recommendedName>
        <fullName evidence="10">glucan 1,3-beta-glucosidase</fullName>
        <ecNumber evidence="10">3.2.1.58</ecNumber>
    </recommendedName>
    <alternativeName>
        <fullName evidence="11">Exo-1,3-beta-glucanase</fullName>
    </alternativeName>
</protein>
<evidence type="ECO:0000256" key="2">
    <source>
        <dbReference type="ARBA" id="ARBA00008773"/>
    </source>
</evidence>
<evidence type="ECO:0000256" key="5">
    <source>
        <dbReference type="ARBA" id="ARBA00022729"/>
    </source>
</evidence>
<evidence type="ECO:0000256" key="11">
    <source>
        <dbReference type="ARBA" id="ARBA00041761"/>
    </source>
</evidence>
<keyword evidence="8" id="KW-0326">Glycosidase</keyword>
<comment type="caution">
    <text evidence="14">The sequence shown here is derived from an EMBL/GenBank/DDBJ whole genome shotgun (WGS) entry which is preliminary data.</text>
</comment>
<keyword evidence="6 14" id="KW-0378">Hydrolase</keyword>
<keyword evidence="3" id="KW-0134">Cell wall</keyword>
<dbReference type="InterPro" id="IPR000490">
    <property type="entry name" value="Glyco_hydro_17"/>
</dbReference>
<evidence type="ECO:0000256" key="1">
    <source>
        <dbReference type="ARBA" id="ARBA00004191"/>
    </source>
</evidence>
<keyword evidence="15" id="KW-1185">Reference proteome</keyword>
<keyword evidence="7" id="KW-0325">Glycoprotein</keyword>
<comment type="catalytic activity">
    <reaction evidence="9">
        <text>Successive hydrolysis of beta-D-glucose units from the non-reducing ends of (1-&gt;3)-beta-D-glucans, releasing alpha-glucose.</text>
        <dbReference type="EC" id="3.2.1.58"/>
    </reaction>
</comment>
<dbReference type="GO" id="GO:0004338">
    <property type="term" value="F:glucan exo-1,3-beta-glucosidase activity"/>
    <property type="evidence" value="ECO:0007669"/>
    <property type="project" value="UniProtKB-EC"/>
</dbReference>
<dbReference type="InterPro" id="IPR017853">
    <property type="entry name" value="GH"/>
</dbReference>
<comment type="subcellular location">
    <subcellularLocation>
        <location evidence="1">Secreted</location>
        <location evidence="1">Cell wall</location>
    </subcellularLocation>
</comment>
<sequence>MRASALVSLLLAAAPALVSAKGTLGFSLGNKNSDGTCKSTKDYEADFDALKGLSTLVRTYSGTECKTPQNILPAAKNKGFKVVLGMWVGKPTDTKNLLEEPSFKGDWAAIQKAIPGYEDVIHAITVGSETLYRGDLTGPQLHTYISHVMDNVPEGVLVGTAESWNKLADGTADALFTKEPVVKYVLANAFAYWQGAAAHEAYQTYFDDMAGAMEHIQKVAGKNSKDINIVTGETGWPTDGGSDYEDAKAGTKNAEKFWKTGICGMLDWGVDLFYFEAFDESWKPDTKGDNGEMKDEQHWGLFTAERKIKFDTTCPK</sequence>
<evidence type="ECO:0000313" key="15">
    <source>
        <dbReference type="Proteomes" id="UP001150879"/>
    </source>
</evidence>
<dbReference type="InterPro" id="IPR050732">
    <property type="entry name" value="Beta-glucan_modifiers"/>
</dbReference>
<dbReference type="SUPFAM" id="SSF51445">
    <property type="entry name" value="(Trans)glycosidases"/>
    <property type="match status" value="1"/>
</dbReference>
<dbReference type="GO" id="GO:0071555">
    <property type="term" value="P:cell wall organization"/>
    <property type="evidence" value="ECO:0007669"/>
    <property type="project" value="TreeGrafter"/>
</dbReference>
<dbReference type="PANTHER" id="PTHR16631">
    <property type="entry name" value="GLUCAN 1,3-BETA-GLUCOSIDASE"/>
    <property type="match status" value="1"/>
</dbReference>
<evidence type="ECO:0000256" key="3">
    <source>
        <dbReference type="ARBA" id="ARBA00022512"/>
    </source>
</evidence>
<dbReference type="GO" id="GO:0005576">
    <property type="term" value="C:extracellular region"/>
    <property type="evidence" value="ECO:0007669"/>
    <property type="project" value="TreeGrafter"/>
</dbReference>
<dbReference type="OrthoDB" id="1293114at2759"/>
<evidence type="ECO:0000313" key="14">
    <source>
        <dbReference type="EMBL" id="KAJ5185386.1"/>
    </source>
</evidence>
<feature type="chain" id="PRO_5040911562" description="glucan 1,3-beta-glucosidase" evidence="13">
    <location>
        <begin position="21"/>
        <end position="316"/>
    </location>
</feature>
<dbReference type="GO" id="GO:0005975">
    <property type="term" value="P:carbohydrate metabolic process"/>
    <property type="evidence" value="ECO:0007669"/>
    <property type="project" value="InterPro"/>
</dbReference>
<keyword evidence="5 13" id="KW-0732">Signal</keyword>
<accession>A0A9W9J0Q8</accession>
<evidence type="ECO:0000256" key="10">
    <source>
        <dbReference type="ARBA" id="ARBA00038929"/>
    </source>
</evidence>
<dbReference type="GO" id="GO:0009277">
    <property type="term" value="C:fungal-type cell wall"/>
    <property type="evidence" value="ECO:0007669"/>
    <property type="project" value="TreeGrafter"/>
</dbReference>
<dbReference type="Proteomes" id="UP001150879">
    <property type="component" value="Unassembled WGS sequence"/>
</dbReference>
<dbReference type="Pfam" id="PF00332">
    <property type="entry name" value="Glyco_hydro_17"/>
    <property type="match status" value="1"/>
</dbReference>
<dbReference type="GO" id="GO:0042973">
    <property type="term" value="F:glucan endo-1,3-beta-D-glucosidase activity"/>
    <property type="evidence" value="ECO:0007669"/>
    <property type="project" value="TreeGrafter"/>
</dbReference>
<proteinExistence type="inferred from homology"/>
<dbReference type="AlphaFoldDB" id="A0A9W9J0Q8"/>
<evidence type="ECO:0000256" key="12">
    <source>
        <dbReference type="RuleBase" id="RU004335"/>
    </source>
</evidence>
<dbReference type="GO" id="GO:0009986">
    <property type="term" value="C:cell surface"/>
    <property type="evidence" value="ECO:0007669"/>
    <property type="project" value="TreeGrafter"/>
</dbReference>
<evidence type="ECO:0000256" key="13">
    <source>
        <dbReference type="SAM" id="SignalP"/>
    </source>
</evidence>
<feature type="signal peptide" evidence="13">
    <location>
        <begin position="1"/>
        <end position="20"/>
    </location>
</feature>
<gene>
    <name evidence="14" type="ORF">N7472_010226</name>
</gene>
<name>A0A9W9J0Q8_9EURO</name>
<dbReference type="EC" id="3.2.1.58" evidence="10"/>